<dbReference type="STRING" id="1449983.GCA_000647835_01014"/>
<dbReference type="Proteomes" id="UP000326951">
    <property type="component" value="Chromosome"/>
</dbReference>
<reference evidence="2 5" key="2">
    <citation type="submission" date="2019-09" db="EMBL/GenBank/DDBJ databases">
        <title>Complete genome sequence of Sporolactobacillus terrae 70-3.</title>
        <authorList>
            <person name="Tanaka N."/>
            <person name="Shiwa Y."/>
            <person name="Fujita N."/>
            <person name="Tanasupawat S."/>
        </authorList>
    </citation>
    <scope>NUCLEOTIDE SEQUENCE [LARGE SCALE GENOMIC DNA]</scope>
    <source>
        <strain evidence="2 5">70-3</strain>
    </source>
</reference>
<organism evidence="2 5">
    <name type="scientific">Sporolactobacillus terrae</name>
    <dbReference type="NCBI Taxonomy" id="269673"/>
    <lineage>
        <taxon>Bacteria</taxon>
        <taxon>Bacillati</taxon>
        <taxon>Bacillota</taxon>
        <taxon>Bacilli</taxon>
        <taxon>Bacillales</taxon>
        <taxon>Sporolactobacillaceae</taxon>
        <taxon>Sporolactobacillus</taxon>
    </lineage>
</organism>
<feature type="transmembrane region" description="Helical" evidence="1">
    <location>
        <begin position="36"/>
        <end position="61"/>
    </location>
</feature>
<evidence type="ECO:0000256" key="1">
    <source>
        <dbReference type="SAM" id="Phobius"/>
    </source>
</evidence>
<proteinExistence type="predicted"/>
<accession>A0A410D8R6</accession>
<feature type="transmembrane region" description="Helical" evidence="1">
    <location>
        <begin position="6"/>
        <end position="29"/>
    </location>
</feature>
<name>A0A410D8R6_9BACL</name>
<dbReference type="RefSeq" id="WP_028975521.1">
    <property type="nucleotide sequence ID" value="NZ_AP021853.1"/>
</dbReference>
<dbReference type="AlphaFoldDB" id="A0A410D8R6"/>
<dbReference type="EMBL" id="AP021853">
    <property type="protein sequence ID" value="BBN98802.1"/>
    <property type="molecule type" value="Genomic_DNA"/>
</dbReference>
<evidence type="ECO:0000313" key="2">
    <source>
        <dbReference type="EMBL" id="BBN98802.1"/>
    </source>
</evidence>
<dbReference type="Proteomes" id="UP000285882">
    <property type="component" value="Chromosome"/>
</dbReference>
<dbReference type="EMBL" id="CP025688">
    <property type="protein sequence ID" value="QAA22492.1"/>
    <property type="molecule type" value="Genomic_DNA"/>
</dbReference>
<reference evidence="3 4" key="1">
    <citation type="submission" date="2018-01" db="EMBL/GenBank/DDBJ databases">
        <title>Complete genome sequencing of Sporolactobacillus terrae DLG3.</title>
        <authorList>
            <person name="Nam Y.-D."/>
            <person name="Kang J."/>
            <person name="Chung W.-H."/>
        </authorList>
    </citation>
    <scope>NUCLEOTIDE SEQUENCE [LARGE SCALE GENOMIC DNA]</scope>
    <source>
        <strain evidence="3 4">DLG3</strain>
    </source>
</reference>
<evidence type="ECO:0000313" key="4">
    <source>
        <dbReference type="Proteomes" id="UP000285882"/>
    </source>
</evidence>
<protein>
    <submittedName>
        <fullName evidence="2">Uncharacterized protein</fullName>
    </submittedName>
</protein>
<sequence>MIVSNLQIWLCYGLIGLIMGSMIGFFPIGRRLTMKYFALILLAAAVWLPVVILSLLAAPFANHYRLQETDF</sequence>
<gene>
    <name evidence="3" type="ORF">C0674_07555</name>
    <name evidence="2" type="ORF">St703_15070</name>
</gene>
<keyword evidence="1" id="KW-0812">Transmembrane</keyword>
<keyword evidence="1" id="KW-1133">Transmembrane helix</keyword>
<keyword evidence="4" id="KW-1185">Reference proteome</keyword>
<evidence type="ECO:0000313" key="3">
    <source>
        <dbReference type="EMBL" id="QAA22492.1"/>
    </source>
</evidence>
<keyword evidence="1" id="KW-0472">Membrane</keyword>
<evidence type="ECO:0000313" key="5">
    <source>
        <dbReference type="Proteomes" id="UP000326951"/>
    </source>
</evidence>